<gene>
    <name evidence="2" type="ORF">UG56_002820</name>
</gene>
<dbReference type="CDD" id="cd00761">
    <property type="entry name" value="Glyco_tranf_GTA_type"/>
    <property type="match status" value="1"/>
</dbReference>
<proteinExistence type="predicted"/>
<dbReference type="InterPro" id="IPR029044">
    <property type="entry name" value="Nucleotide-diphossugar_trans"/>
</dbReference>
<dbReference type="InterPro" id="IPR001173">
    <property type="entry name" value="Glyco_trans_2-like"/>
</dbReference>
<keyword evidence="3" id="KW-1185">Reference proteome</keyword>
<dbReference type="EMBL" id="JZDQ02000003">
    <property type="protein sequence ID" value="OIJ28364.1"/>
    <property type="molecule type" value="Genomic_DNA"/>
</dbReference>
<dbReference type="Proteomes" id="UP000033772">
    <property type="component" value="Unassembled WGS sequence"/>
</dbReference>
<dbReference type="GO" id="GO:0016758">
    <property type="term" value="F:hexosyltransferase activity"/>
    <property type="evidence" value="ECO:0007669"/>
    <property type="project" value="UniProtKB-ARBA"/>
</dbReference>
<name>A0A1J4N9Z6_9ACTN</name>
<organism evidence="2 3">
    <name type="scientific">Nocardioides luteus</name>
    <dbReference type="NCBI Taxonomy" id="1844"/>
    <lineage>
        <taxon>Bacteria</taxon>
        <taxon>Bacillati</taxon>
        <taxon>Actinomycetota</taxon>
        <taxon>Actinomycetes</taxon>
        <taxon>Propionibacteriales</taxon>
        <taxon>Nocardioidaceae</taxon>
        <taxon>Nocardioides</taxon>
    </lineage>
</organism>
<dbReference type="OrthoDB" id="2676521at2"/>
<dbReference type="SUPFAM" id="SSF53448">
    <property type="entry name" value="Nucleotide-diphospho-sugar transferases"/>
    <property type="match status" value="1"/>
</dbReference>
<dbReference type="Gene3D" id="3.90.550.10">
    <property type="entry name" value="Spore Coat Polysaccharide Biosynthesis Protein SpsA, Chain A"/>
    <property type="match status" value="1"/>
</dbReference>
<dbReference type="STRING" id="1844.UG56_002820"/>
<protein>
    <recommendedName>
        <fullName evidence="1">Glycosyltransferase 2-like domain-containing protein</fullName>
    </recommendedName>
</protein>
<evidence type="ECO:0000313" key="3">
    <source>
        <dbReference type="Proteomes" id="UP000033772"/>
    </source>
</evidence>
<evidence type="ECO:0000259" key="1">
    <source>
        <dbReference type="Pfam" id="PF00535"/>
    </source>
</evidence>
<dbReference type="RefSeq" id="WP_045551394.1">
    <property type="nucleotide sequence ID" value="NZ_JZDQ02000003.1"/>
</dbReference>
<dbReference type="Pfam" id="PF00535">
    <property type="entry name" value="Glycos_transf_2"/>
    <property type="match status" value="1"/>
</dbReference>
<dbReference type="PANTHER" id="PTHR22916">
    <property type="entry name" value="GLYCOSYLTRANSFERASE"/>
    <property type="match status" value="1"/>
</dbReference>
<dbReference type="AlphaFoldDB" id="A0A1J4N9Z6"/>
<evidence type="ECO:0000313" key="2">
    <source>
        <dbReference type="EMBL" id="OIJ28364.1"/>
    </source>
</evidence>
<reference evidence="2" key="1">
    <citation type="submission" date="2016-10" db="EMBL/GenBank/DDBJ databases">
        <title>Draft Genome Sequence of Nocardioides luteus Strain BAFB, an Alkane-Degrading Bacterium Isolated from JP-7 Polluted Soil.</title>
        <authorList>
            <person name="Brown L."/>
            <person name="Ruiz O.N."/>
            <person name="Gunasekera T."/>
        </authorList>
    </citation>
    <scope>NUCLEOTIDE SEQUENCE [LARGE SCALE GENOMIC DNA]</scope>
    <source>
        <strain evidence="2">BAFB</strain>
    </source>
</reference>
<sequence length="572" mass="63260">MTEPELSVVVPTHDLGPWVGELLSSILEDQSTDQVPLDLEVILVDDASTDDTFEVAQAYAARDPRLKVVRSPGTGGGQARNHGVSLARGEFLAFADGDDLVPRGAYAAMLRKTRETGSDMVIGRFFKLFSDRVWWPVRAWPAFDEERTLMRLADAPSALRNRACWNRVFRRSFWDSAQISFPDANRSNDIEPMVHALTTARFDIVTETVYVYRDRPGPGSMTAKSHSAEGLISYLEQELRCARRIIDVGDPKVRAEYASLVFAADGWTAIVRALRGMPVTDAAALEPARLMISELVGLFDDGVIDDLDDVKRWGWRLVEAGKWATVARLIGDDVRWGDRTAADLLESLRLVADSGVVPLRALHGPLVHVITTIAPSDETLVGNDLADLVLKHRDLFTAITDAAADPGWRLNRIMVALEDGPELLRQAVAGATDPVTATSLSLVDGCVHLRLAHTMVDAEWLRVVFVSDSRRRHFDYETAELAPDELEVVVSTSTLPGGRWRVQFEGRDALGEFDGPVIIREDVIGERIGEGAQIVQLDGRPCHGIEIPLSFGERGVRKARRVARGIVRRVRR</sequence>
<comment type="caution">
    <text evidence="2">The sequence shown here is derived from an EMBL/GenBank/DDBJ whole genome shotgun (WGS) entry which is preliminary data.</text>
</comment>
<dbReference type="PANTHER" id="PTHR22916:SF3">
    <property type="entry name" value="UDP-GLCNAC:BETAGAL BETA-1,3-N-ACETYLGLUCOSAMINYLTRANSFERASE-LIKE PROTEIN 1"/>
    <property type="match status" value="1"/>
</dbReference>
<accession>A0A1J4N9Z6</accession>
<feature type="domain" description="Glycosyltransferase 2-like" evidence="1">
    <location>
        <begin position="7"/>
        <end position="171"/>
    </location>
</feature>